<gene>
    <name evidence="1" type="ORF">INT45_010257</name>
</gene>
<keyword evidence="2" id="KW-1185">Reference proteome</keyword>
<accession>A0A8H7V7T2</accession>
<dbReference type="AlphaFoldDB" id="A0A8H7V7T2"/>
<name>A0A8H7V7T2_9FUNG</name>
<reference evidence="1 2" key="1">
    <citation type="submission" date="2020-12" db="EMBL/GenBank/DDBJ databases">
        <title>Metabolic potential, ecology and presence of endohyphal bacteria is reflected in genomic diversity of Mucoromycotina.</title>
        <authorList>
            <person name="Muszewska A."/>
            <person name="Okrasinska A."/>
            <person name="Steczkiewicz K."/>
            <person name="Drgas O."/>
            <person name="Orlowska M."/>
            <person name="Perlinska-Lenart U."/>
            <person name="Aleksandrzak-Piekarczyk T."/>
            <person name="Szatraj K."/>
            <person name="Zielenkiewicz U."/>
            <person name="Pilsyk S."/>
            <person name="Malc E."/>
            <person name="Mieczkowski P."/>
            <person name="Kruszewska J.S."/>
            <person name="Biernat P."/>
            <person name="Pawlowska J."/>
        </authorList>
    </citation>
    <scope>NUCLEOTIDE SEQUENCE [LARGE SCALE GENOMIC DNA]</scope>
    <source>
        <strain evidence="1 2">CBS 142.35</strain>
    </source>
</reference>
<dbReference type="EMBL" id="JAEPRB010001430">
    <property type="protein sequence ID" value="KAG2204384.1"/>
    <property type="molecule type" value="Genomic_DNA"/>
</dbReference>
<protein>
    <submittedName>
        <fullName evidence="1">Uncharacterized protein</fullName>
    </submittedName>
</protein>
<dbReference type="OrthoDB" id="2269220at2759"/>
<organism evidence="1 2">
    <name type="scientific">Circinella minor</name>
    <dbReference type="NCBI Taxonomy" id="1195481"/>
    <lineage>
        <taxon>Eukaryota</taxon>
        <taxon>Fungi</taxon>
        <taxon>Fungi incertae sedis</taxon>
        <taxon>Mucoromycota</taxon>
        <taxon>Mucoromycotina</taxon>
        <taxon>Mucoromycetes</taxon>
        <taxon>Mucorales</taxon>
        <taxon>Lichtheimiaceae</taxon>
        <taxon>Circinella</taxon>
    </lineage>
</organism>
<dbReference type="Proteomes" id="UP000646827">
    <property type="component" value="Unassembled WGS sequence"/>
</dbReference>
<sequence>MAHMQFIYEFNCIADEILAHESPSEQPVDDGDTDLHETEMEWEGNPAGIQSLYQFGASNDGVDEEMVEVVLTNVEASVKSRSVSKKVMTGKKREARGSKYNSQQIQQLFDYVIEMGMTAKAASLLVGIKVRTGQYYVHQYKIENEMTGPKPMMKKLLGRPL</sequence>
<evidence type="ECO:0000313" key="1">
    <source>
        <dbReference type="EMBL" id="KAG2204384.1"/>
    </source>
</evidence>
<proteinExistence type="predicted"/>
<evidence type="ECO:0000313" key="2">
    <source>
        <dbReference type="Proteomes" id="UP000646827"/>
    </source>
</evidence>
<comment type="caution">
    <text evidence="1">The sequence shown here is derived from an EMBL/GenBank/DDBJ whole genome shotgun (WGS) entry which is preliminary data.</text>
</comment>